<name>A0ABD1T4B6_9LAMI</name>
<keyword evidence="2" id="KW-0479">Metal-binding</keyword>
<sequence>MCAAAVASFVQSQPLKARLKNGETLYGIFFLSFSPTLAEIAGLAGYDFAVVDMEHGHGGISDALPCICALVSTNTASILRLPESSATWAKKTLDLGPQGIMFPMIDSRKSTQKAVSYCRFLPNSVRGSTHTIVQASDYGINEGYLSNYKEALLIVCQVKSK</sequence>
<comment type="similarity">
    <text evidence="1">Belongs to the HpcH/HpaI aldolase family.</text>
</comment>
<protein>
    <submittedName>
        <fullName evidence="5">Phosphoenolpyruvate carboxylase family protein</fullName>
    </submittedName>
</protein>
<accession>A0ABD1T4B6</accession>
<dbReference type="EMBL" id="JBFOLJ010000009">
    <property type="protein sequence ID" value="KAL2507569.1"/>
    <property type="molecule type" value="Genomic_DNA"/>
</dbReference>
<comment type="caution">
    <text evidence="5">The sequence shown here is derived from an EMBL/GenBank/DDBJ whole genome shotgun (WGS) entry which is preliminary data.</text>
</comment>
<dbReference type="InterPro" id="IPR050251">
    <property type="entry name" value="HpcH-HpaI_aldolase"/>
</dbReference>
<dbReference type="InterPro" id="IPR015813">
    <property type="entry name" value="Pyrv/PenolPyrv_kinase-like_dom"/>
</dbReference>
<reference evidence="6" key="1">
    <citation type="submission" date="2024-07" db="EMBL/GenBank/DDBJ databases">
        <title>Two chromosome-level genome assemblies of Korean endemic species Abeliophyllum distichum and Forsythia ovata (Oleaceae).</title>
        <authorList>
            <person name="Jang H."/>
        </authorList>
    </citation>
    <scope>NUCLEOTIDE SEQUENCE [LARGE SCALE GENOMIC DNA]</scope>
</reference>
<dbReference type="AlphaFoldDB" id="A0ABD1T4B6"/>
<evidence type="ECO:0000259" key="4">
    <source>
        <dbReference type="Pfam" id="PF03328"/>
    </source>
</evidence>
<dbReference type="InterPro" id="IPR005000">
    <property type="entry name" value="Aldolase/citrate-lyase_domain"/>
</dbReference>
<dbReference type="InterPro" id="IPR040442">
    <property type="entry name" value="Pyrv_kinase-like_dom_sf"/>
</dbReference>
<dbReference type="Pfam" id="PF03328">
    <property type="entry name" value="HpcH_HpaI"/>
    <property type="match status" value="1"/>
</dbReference>
<dbReference type="PANTHER" id="PTHR30502:SF0">
    <property type="entry name" value="PHOSPHOENOLPYRUVATE CARBOXYLASE FAMILY PROTEIN"/>
    <property type="match status" value="1"/>
</dbReference>
<dbReference type="SUPFAM" id="SSF51621">
    <property type="entry name" value="Phosphoenolpyruvate/pyruvate domain"/>
    <property type="match status" value="1"/>
</dbReference>
<dbReference type="Gene3D" id="3.20.20.60">
    <property type="entry name" value="Phosphoenolpyruvate-binding domains"/>
    <property type="match status" value="1"/>
</dbReference>
<evidence type="ECO:0000256" key="1">
    <source>
        <dbReference type="ARBA" id="ARBA00005568"/>
    </source>
</evidence>
<evidence type="ECO:0000256" key="3">
    <source>
        <dbReference type="ARBA" id="ARBA00023239"/>
    </source>
</evidence>
<keyword evidence="3" id="KW-0456">Lyase</keyword>
<dbReference type="Proteomes" id="UP001604277">
    <property type="component" value="Unassembled WGS sequence"/>
</dbReference>
<organism evidence="5 6">
    <name type="scientific">Forsythia ovata</name>
    <dbReference type="NCBI Taxonomy" id="205694"/>
    <lineage>
        <taxon>Eukaryota</taxon>
        <taxon>Viridiplantae</taxon>
        <taxon>Streptophyta</taxon>
        <taxon>Embryophyta</taxon>
        <taxon>Tracheophyta</taxon>
        <taxon>Spermatophyta</taxon>
        <taxon>Magnoliopsida</taxon>
        <taxon>eudicotyledons</taxon>
        <taxon>Gunneridae</taxon>
        <taxon>Pentapetalae</taxon>
        <taxon>asterids</taxon>
        <taxon>lamiids</taxon>
        <taxon>Lamiales</taxon>
        <taxon>Oleaceae</taxon>
        <taxon>Forsythieae</taxon>
        <taxon>Forsythia</taxon>
    </lineage>
</organism>
<feature type="domain" description="HpcH/HpaI aldolase/citrate lyase" evidence="4">
    <location>
        <begin position="26"/>
        <end position="160"/>
    </location>
</feature>
<proteinExistence type="inferred from homology"/>
<keyword evidence="6" id="KW-1185">Reference proteome</keyword>
<dbReference type="GO" id="GO:0016829">
    <property type="term" value="F:lyase activity"/>
    <property type="evidence" value="ECO:0007669"/>
    <property type="project" value="UniProtKB-KW"/>
</dbReference>
<evidence type="ECO:0000256" key="2">
    <source>
        <dbReference type="ARBA" id="ARBA00022723"/>
    </source>
</evidence>
<evidence type="ECO:0000313" key="6">
    <source>
        <dbReference type="Proteomes" id="UP001604277"/>
    </source>
</evidence>
<evidence type="ECO:0000313" key="5">
    <source>
        <dbReference type="EMBL" id="KAL2507569.1"/>
    </source>
</evidence>
<dbReference type="GO" id="GO:0046872">
    <property type="term" value="F:metal ion binding"/>
    <property type="evidence" value="ECO:0007669"/>
    <property type="project" value="UniProtKB-KW"/>
</dbReference>
<gene>
    <name evidence="5" type="ORF">Fot_31216</name>
</gene>
<dbReference type="PANTHER" id="PTHR30502">
    <property type="entry name" value="2-KETO-3-DEOXY-L-RHAMNONATE ALDOLASE"/>
    <property type="match status" value="1"/>
</dbReference>